<feature type="compositionally biased region" description="Basic and acidic residues" evidence="1">
    <location>
        <begin position="556"/>
        <end position="574"/>
    </location>
</feature>
<evidence type="ECO:0000256" key="1">
    <source>
        <dbReference type="SAM" id="MobiDB-lite"/>
    </source>
</evidence>
<dbReference type="RefSeq" id="WP_157540102.1">
    <property type="nucleotide sequence ID" value="NZ_WQLA01000001.1"/>
</dbReference>
<reference evidence="2 3" key="1">
    <citation type="submission" date="2019-12" db="EMBL/GenBank/DDBJ databases">
        <title>Mucilaginibacter sp. HME9299 genome sequencing and assembly.</title>
        <authorList>
            <person name="Kang H."/>
            <person name="Kim H."/>
            <person name="Joh K."/>
        </authorList>
    </citation>
    <scope>NUCLEOTIDE SEQUENCE [LARGE SCALE GENOMIC DNA]</scope>
    <source>
        <strain evidence="2 3">HME9299</strain>
    </source>
</reference>
<evidence type="ECO:0000313" key="3">
    <source>
        <dbReference type="Proteomes" id="UP000434850"/>
    </source>
</evidence>
<evidence type="ECO:0000313" key="2">
    <source>
        <dbReference type="EMBL" id="MVN90342.1"/>
    </source>
</evidence>
<accession>A0A6I4I5K5</accession>
<proteinExistence type="predicted"/>
<organism evidence="2 3">
    <name type="scientific">Mucilaginibacter aquatilis</name>
    <dbReference type="NCBI Taxonomy" id="1517760"/>
    <lineage>
        <taxon>Bacteria</taxon>
        <taxon>Pseudomonadati</taxon>
        <taxon>Bacteroidota</taxon>
        <taxon>Sphingobacteriia</taxon>
        <taxon>Sphingobacteriales</taxon>
        <taxon>Sphingobacteriaceae</taxon>
        <taxon>Mucilaginibacter</taxon>
    </lineage>
</organism>
<comment type="caution">
    <text evidence="2">The sequence shown here is derived from an EMBL/GenBank/DDBJ whole genome shotgun (WGS) entry which is preliminary data.</text>
</comment>
<feature type="region of interest" description="Disordered" evidence="1">
    <location>
        <begin position="552"/>
        <end position="599"/>
    </location>
</feature>
<gene>
    <name evidence="2" type="ORF">GO816_04310</name>
</gene>
<dbReference type="AlphaFoldDB" id="A0A6I4I5K5"/>
<protein>
    <recommendedName>
        <fullName evidence="4">DUF748 domain-containing protein</fullName>
    </recommendedName>
</protein>
<dbReference type="Proteomes" id="UP000434850">
    <property type="component" value="Unassembled WGS sequence"/>
</dbReference>
<dbReference type="OrthoDB" id="814802at2"/>
<name>A0A6I4I5K5_9SPHI</name>
<feature type="compositionally biased region" description="Basic and acidic residues" evidence="1">
    <location>
        <begin position="581"/>
        <end position="599"/>
    </location>
</feature>
<evidence type="ECO:0008006" key="4">
    <source>
        <dbReference type="Google" id="ProtNLM"/>
    </source>
</evidence>
<sequence>MAVPFFKSKVFKVVLIVLAVLASLLLIATLGANTFLKPMLISKLKKSVSKATNNLYKINLKDVQLNVFTGSISLTGITFKADTHVYEILKDQNNAPASLYTVEAARVSVSGAKALKYIFSKEVSVQQISIDDAIVKLDKLSNKTGTKEKDKRTLYQKIKDDIKLINIGGIELNDVQFNYADHTGKSPSASVIKHIDIKAAELLIDSATQSDTSRTLFCKNISAGIKNYEGKSAGGLYSYKLQSLTLHTQASKLIATGIILQPLPSAQYFKKSKEDRFDLKLDTVVFNKINLEQYYKQNSFSASSIVITQGRFEVFSNPNGVVPVTDRLVTFPHWAVRQIKQRVKIDTVYLKNINVKYKEYHKQSKKTGSIAFTNITARVLNITNNKNALSKNNICKAYVHSQFMGKASFNLWFDFNLNDADYKYAYRGHLGALDLKAVNPAVMPLGMVQITSGNLKSLDFKVSSTQKVSAGSLKFLYNDLKVKLLKQDNEKGYKQKSLLSFFANSLILKSNNPEKAGEAARVATLKFIRPSNFPFFKTVWFTLLNGIKASAMGKAPKQDEQDMEKRLKEKEKADKKARKQKEKEDKEFRKKLEKLKNKN</sequence>
<keyword evidence="3" id="KW-1185">Reference proteome</keyword>
<dbReference type="EMBL" id="WQLA01000001">
    <property type="protein sequence ID" value="MVN90342.1"/>
    <property type="molecule type" value="Genomic_DNA"/>
</dbReference>